<dbReference type="Gene3D" id="3.40.50.720">
    <property type="entry name" value="NAD(P)-binding Rossmann-like Domain"/>
    <property type="match status" value="1"/>
</dbReference>
<dbReference type="PANTHER" id="PTHR43899">
    <property type="entry name" value="RH59310P"/>
    <property type="match status" value="1"/>
</dbReference>
<accession>A0A6J7P4T0</accession>
<evidence type="ECO:0000256" key="2">
    <source>
        <dbReference type="ARBA" id="ARBA00023002"/>
    </source>
</evidence>
<dbReference type="EMBL" id="CAFBON010000192">
    <property type="protein sequence ID" value="CAB4999918.1"/>
    <property type="molecule type" value="Genomic_DNA"/>
</dbReference>
<proteinExistence type="inferred from homology"/>
<dbReference type="AlphaFoldDB" id="A0A6J7P4T0"/>
<sequence length="266" mass="27991">MSRSDPDFRKRYGPWAVVAGASEGLGRAFATELARRGLNLMLVARKEAALQQTAGELREAHGVETAVLALDMGAPDAIDQIADAVGEREVGFIVANAAFVPIGQFSEIAPADLDQAIAVNCRGTLQLARRFLPPMAARGRGGMVVMASMAGLQGTPMLTTYAATKAFDLVLAEGLWQEFGRHGVHVIGSAAGAIADPNLAKVKTKRAPGTLSPDAVVSETLAALGKGPRVVPGRTNKFASVLMSRLLPRHVAVRIMAMNTKDLRTG</sequence>
<dbReference type="PRINTS" id="PR00081">
    <property type="entry name" value="GDHRDH"/>
</dbReference>
<dbReference type="InterPro" id="IPR051019">
    <property type="entry name" value="VLCFA-Steroid_DH"/>
</dbReference>
<evidence type="ECO:0000256" key="1">
    <source>
        <dbReference type="ARBA" id="ARBA00006484"/>
    </source>
</evidence>
<dbReference type="PANTHER" id="PTHR43899:SF13">
    <property type="entry name" value="RH59310P"/>
    <property type="match status" value="1"/>
</dbReference>
<protein>
    <submittedName>
        <fullName evidence="3">Unannotated protein</fullName>
    </submittedName>
</protein>
<dbReference type="SUPFAM" id="SSF51735">
    <property type="entry name" value="NAD(P)-binding Rossmann-fold domains"/>
    <property type="match status" value="1"/>
</dbReference>
<gene>
    <name evidence="3" type="ORF">UFOPK3954_01675</name>
</gene>
<name>A0A6J7P4T0_9ZZZZ</name>
<dbReference type="GO" id="GO:0016491">
    <property type="term" value="F:oxidoreductase activity"/>
    <property type="evidence" value="ECO:0007669"/>
    <property type="project" value="UniProtKB-KW"/>
</dbReference>
<dbReference type="Pfam" id="PF00106">
    <property type="entry name" value="adh_short"/>
    <property type="match status" value="1"/>
</dbReference>
<dbReference type="InterPro" id="IPR036291">
    <property type="entry name" value="NAD(P)-bd_dom_sf"/>
</dbReference>
<reference evidence="3" key="1">
    <citation type="submission" date="2020-05" db="EMBL/GenBank/DDBJ databases">
        <authorList>
            <person name="Chiriac C."/>
            <person name="Salcher M."/>
            <person name="Ghai R."/>
            <person name="Kavagutti S V."/>
        </authorList>
    </citation>
    <scope>NUCLEOTIDE SEQUENCE</scope>
</reference>
<keyword evidence="2" id="KW-0560">Oxidoreductase</keyword>
<dbReference type="InterPro" id="IPR002347">
    <property type="entry name" value="SDR_fam"/>
</dbReference>
<organism evidence="3">
    <name type="scientific">freshwater metagenome</name>
    <dbReference type="NCBI Taxonomy" id="449393"/>
    <lineage>
        <taxon>unclassified sequences</taxon>
        <taxon>metagenomes</taxon>
        <taxon>ecological metagenomes</taxon>
    </lineage>
</organism>
<comment type="similarity">
    <text evidence="1">Belongs to the short-chain dehydrogenases/reductases (SDR) family.</text>
</comment>
<dbReference type="PIRSF" id="PIRSF000126">
    <property type="entry name" value="11-beta-HSD1"/>
    <property type="match status" value="1"/>
</dbReference>
<evidence type="ECO:0000313" key="3">
    <source>
        <dbReference type="EMBL" id="CAB4999918.1"/>
    </source>
</evidence>